<sequence length="203" mass="22899">MKTIFSYLRENRKHWELYLFPMIICLAVSTLFMNNDSFVYTTEVRVVTKGENTRLSTFDTASISVYQTMLKHPSIVVSAQRALKRDYNINISQDDIVKSITTSPVVSGDSLEIRSTNNDSQLAVAIGKQVAKSLYYTLQSYLPQKQVLIVNNATLSNAKSISIWYAVLISVLLGFSIGASIQFYSDYKKNIADKRRISNGQKS</sequence>
<dbReference type="RefSeq" id="WP_125073453.1">
    <property type="nucleotide sequence ID" value="NZ_QWZQ01000114.1"/>
</dbReference>
<evidence type="ECO:0000256" key="1">
    <source>
        <dbReference type="SAM" id="Phobius"/>
    </source>
</evidence>
<gene>
    <name evidence="2" type="ORF">D1831_14325</name>
</gene>
<dbReference type="EMBL" id="QWZQ01000114">
    <property type="protein sequence ID" value="RRK09166.1"/>
    <property type="molecule type" value="Genomic_DNA"/>
</dbReference>
<proteinExistence type="predicted"/>
<dbReference type="AlphaFoldDB" id="A0A3R8J4U8"/>
<keyword evidence="1" id="KW-0472">Membrane</keyword>
<feature type="transmembrane region" description="Helical" evidence="1">
    <location>
        <begin position="163"/>
        <end position="185"/>
    </location>
</feature>
<name>A0A3R8J4U8_9LACO</name>
<dbReference type="Proteomes" id="UP000283633">
    <property type="component" value="Unassembled WGS sequence"/>
</dbReference>
<dbReference type="OrthoDB" id="2292912at2"/>
<keyword evidence="1" id="KW-0812">Transmembrane</keyword>
<evidence type="ECO:0000313" key="2">
    <source>
        <dbReference type="EMBL" id="RRK09166.1"/>
    </source>
</evidence>
<comment type="caution">
    <text evidence="2">The sequence shown here is derived from an EMBL/GenBank/DDBJ whole genome shotgun (WGS) entry which is preliminary data.</text>
</comment>
<reference evidence="2 3" key="1">
    <citation type="submission" date="2018-08" db="EMBL/GenBank/DDBJ databases">
        <title>Genome Lactobacillus garii FI11369.</title>
        <authorList>
            <person name="Diaz M."/>
            <person name="Narbad A."/>
        </authorList>
    </citation>
    <scope>NUCLEOTIDE SEQUENCE [LARGE SCALE GENOMIC DNA]</scope>
    <source>
        <strain evidence="2 3">FI11369</strain>
    </source>
</reference>
<keyword evidence="1" id="KW-1133">Transmembrane helix</keyword>
<evidence type="ECO:0008006" key="4">
    <source>
        <dbReference type="Google" id="ProtNLM"/>
    </source>
</evidence>
<keyword evidence="3" id="KW-1185">Reference proteome</keyword>
<protein>
    <recommendedName>
        <fullName evidence="4">Capsular polysaccharide biosynthesis protein CpsC</fullName>
    </recommendedName>
</protein>
<evidence type="ECO:0000313" key="3">
    <source>
        <dbReference type="Proteomes" id="UP000283633"/>
    </source>
</evidence>
<organism evidence="2 3">
    <name type="scientific">Lactiplantibacillus garii</name>
    <dbReference type="NCBI Taxonomy" id="2306423"/>
    <lineage>
        <taxon>Bacteria</taxon>
        <taxon>Bacillati</taxon>
        <taxon>Bacillota</taxon>
        <taxon>Bacilli</taxon>
        <taxon>Lactobacillales</taxon>
        <taxon>Lactobacillaceae</taxon>
        <taxon>Lactiplantibacillus</taxon>
    </lineage>
</organism>
<feature type="transmembrane region" description="Helical" evidence="1">
    <location>
        <begin position="15"/>
        <end position="33"/>
    </location>
</feature>
<accession>A0A3R8J4U8</accession>